<sequence length="79" mass="8944">TISPSTYLFNASALALWRASTKFFAILISDRNEMKFLSIGDRSGTLACERNLIEIERVLKMSFLAARTIRSEPSNFRKA</sequence>
<evidence type="ECO:0000313" key="2">
    <source>
        <dbReference type="WBParaSite" id="ALUE_0000086601-mRNA-1"/>
    </source>
</evidence>
<proteinExistence type="predicted"/>
<reference evidence="2" key="1">
    <citation type="submission" date="2017-02" db="UniProtKB">
        <authorList>
            <consortium name="WormBaseParasite"/>
        </authorList>
    </citation>
    <scope>IDENTIFICATION</scope>
</reference>
<organism evidence="1 2">
    <name type="scientific">Ascaris lumbricoides</name>
    <name type="common">Giant roundworm</name>
    <dbReference type="NCBI Taxonomy" id="6252"/>
    <lineage>
        <taxon>Eukaryota</taxon>
        <taxon>Metazoa</taxon>
        <taxon>Ecdysozoa</taxon>
        <taxon>Nematoda</taxon>
        <taxon>Chromadorea</taxon>
        <taxon>Rhabditida</taxon>
        <taxon>Spirurina</taxon>
        <taxon>Ascaridomorpha</taxon>
        <taxon>Ascaridoidea</taxon>
        <taxon>Ascarididae</taxon>
        <taxon>Ascaris</taxon>
    </lineage>
</organism>
<accession>A0A0M3HH71</accession>
<dbReference type="Proteomes" id="UP000036681">
    <property type="component" value="Unplaced"/>
</dbReference>
<keyword evidence="1" id="KW-1185">Reference proteome</keyword>
<name>A0A0M3HH71_ASCLU</name>
<protein>
    <submittedName>
        <fullName evidence="2">Transposase</fullName>
    </submittedName>
</protein>
<dbReference type="WBParaSite" id="ALUE_0000086601-mRNA-1">
    <property type="protein sequence ID" value="ALUE_0000086601-mRNA-1"/>
    <property type="gene ID" value="ALUE_0000086601"/>
</dbReference>
<dbReference type="AlphaFoldDB" id="A0A0M3HH71"/>
<evidence type="ECO:0000313" key="1">
    <source>
        <dbReference type="Proteomes" id="UP000036681"/>
    </source>
</evidence>